<name>A0A1L9B6Z2_9BACT</name>
<keyword evidence="4" id="KW-1185">Reference proteome</keyword>
<dbReference type="EMBL" id="MPIN01000006">
    <property type="protein sequence ID" value="OJH38022.1"/>
    <property type="molecule type" value="Genomic_DNA"/>
</dbReference>
<evidence type="ECO:0000256" key="2">
    <source>
        <dbReference type="SAM" id="Phobius"/>
    </source>
</evidence>
<organism evidence="3 4">
    <name type="scientific">Cystobacter ferrugineus</name>
    <dbReference type="NCBI Taxonomy" id="83449"/>
    <lineage>
        <taxon>Bacteria</taxon>
        <taxon>Pseudomonadati</taxon>
        <taxon>Myxococcota</taxon>
        <taxon>Myxococcia</taxon>
        <taxon>Myxococcales</taxon>
        <taxon>Cystobacterineae</taxon>
        <taxon>Archangiaceae</taxon>
        <taxon>Cystobacter</taxon>
    </lineage>
</organism>
<feature type="transmembrane region" description="Helical" evidence="2">
    <location>
        <begin position="177"/>
        <end position="196"/>
    </location>
</feature>
<evidence type="ECO:0000313" key="4">
    <source>
        <dbReference type="Proteomes" id="UP000182229"/>
    </source>
</evidence>
<dbReference type="RefSeq" id="WP_071900529.1">
    <property type="nucleotide sequence ID" value="NZ_MPIN01000006.1"/>
</dbReference>
<dbReference type="AlphaFoldDB" id="A0A1L9B6Z2"/>
<keyword evidence="2" id="KW-0472">Membrane</keyword>
<keyword evidence="2" id="KW-1133">Transmembrane helix</keyword>
<keyword evidence="2" id="KW-0812">Transmembrane</keyword>
<comment type="caution">
    <text evidence="3">The sequence shown here is derived from an EMBL/GenBank/DDBJ whole genome shotgun (WGS) entry which is preliminary data.</text>
</comment>
<proteinExistence type="predicted"/>
<accession>A0A1L9B6Z2</accession>
<feature type="region of interest" description="Disordered" evidence="1">
    <location>
        <begin position="40"/>
        <end position="59"/>
    </location>
</feature>
<feature type="transmembrane region" description="Helical" evidence="2">
    <location>
        <begin position="79"/>
        <end position="101"/>
    </location>
</feature>
<dbReference type="STRING" id="83449.BON30_22905"/>
<gene>
    <name evidence="3" type="ORF">BON30_22905</name>
</gene>
<reference evidence="3 4" key="2">
    <citation type="submission" date="2016-12" db="EMBL/GenBank/DDBJ databases">
        <title>Draft Genome Sequence of Cystobacter ferrugineus Strain Cbfe23.</title>
        <authorList>
            <person name="Akbar S."/>
            <person name="Dowd S.E."/>
            <person name="Stevens D.C."/>
        </authorList>
    </citation>
    <scope>NUCLEOTIDE SEQUENCE [LARGE SCALE GENOMIC DNA]</scope>
    <source>
        <strain evidence="3 4">Cbfe23</strain>
    </source>
</reference>
<reference evidence="4" key="1">
    <citation type="submission" date="2016-11" db="EMBL/GenBank/DDBJ databases">
        <authorList>
            <person name="Shukria A."/>
            <person name="Stevens D.C."/>
        </authorList>
    </citation>
    <scope>NUCLEOTIDE SEQUENCE [LARGE SCALE GENOMIC DNA]</scope>
    <source>
        <strain evidence="4">Cbfe23</strain>
    </source>
</reference>
<feature type="transmembrane region" description="Helical" evidence="2">
    <location>
        <begin position="147"/>
        <end position="165"/>
    </location>
</feature>
<evidence type="ECO:0000313" key="3">
    <source>
        <dbReference type="EMBL" id="OJH38022.1"/>
    </source>
</evidence>
<dbReference type="OrthoDB" id="9986130at2"/>
<feature type="transmembrane region" description="Helical" evidence="2">
    <location>
        <begin position="113"/>
        <end position="135"/>
    </location>
</feature>
<protein>
    <submittedName>
        <fullName evidence="3">Uncharacterized protein</fullName>
    </submittedName>
</protein>
<dbReference type="Proteomes" id="UP000182229">
    <property type="component" value="Unassembled WGS sequence"/>
</dbReference>
<evidence type="ECO:0000256" key="1">
    <source>
        <dbReference type="SAM" id="MobiDB-lite"/>
    </source>
</evidence>
<sequence length="221" mass="22426">MTLLPLRGSTFVSLLFLLLLAPREGLAAGDTPLASLAPSTTGRSLTLEGEEHAPSTEEASGWEFRRGRAPLGLRLLTEVGAGVVTAAAGGLVAGLGGFGLCQGTGLLYATEGGCFYAMLFGAMAGMAISYPVGVWWGGEAVGGDGRLWASLLGGGLGLAAGYLGSRVLIAQTQRGEFLIAIPLLAMVGASLGYELSTARPSVQPLLALDTRGGMLGLAGRF</sequence>